<dbReference type="AlphaFoldDB" id="A0A5B7FN56"/>
<sequence>METSVRDGFSRTGGEVVRLPLGIASNSETFPPTAPSSVSVSPPAVADEVSAARDEAGAKATMVRVGQWTLGKWGVESSVVEC</sequence>
<gene>
    <name evidence="1" type="ORF">E2C01_040203</name>
</gene>
<name>A0A5B7FN56_PORTR</name>
<evidence type="ECO:0000313" key="1">
    <source>
        <dbReference type="EMBL" id="MPC46483.1"/>
    </source>
</evidence>
<accession>A0A5B7FN56</accession>
<organism evidence="1 2">
    <name type="scientific">Portunus trituberculatus</name>
    <name type="common">Swimming crab</name>
    <name type="synonym">Neptunus trituberculatus</name>
    <dbReference type="NCBI Taxonomy" id="210409"/>
    <lineage>
        <taxon>Eukaryota</taxon>
        <taxon>Metazoa</taxon>
        <taxon>Ecdysozoa</taxon>
        <taxon>Arthropoda</taxon>
        <taxon>Crustacea</taxon>
        <taxon>Multicrustacea</taxon>
        <taxon>Malacostraca</taxon>
        <taxon>Eumalacostraca</taxon>
        <taxon>Eucarida</taxon>
        <taxon>Decapoda</taxon>
        <taxon>Pleocyemata</taxon>
        <taxon>Brachyura</taxon>
        <taxon>Eubrachyura</taxon>
        <taxon>Portunoidea</taxon>
        <taxon>Portunidae</taxon>
        <taxon>Portuninae</taxon>
        <taxon>Portunus</taxon>
    </lineage>
</organism>
<evidence type="ECO:0000313" key="2">
    <source>
        <dbReference type="Proteomes" id="UP000324222"/>
    </source>
</evidence>
<reference evidence="1 2" key="1">
    <citation type="submission" date="2019-05" db="EMBL/GenBank/DDBJ databases">
        <title>Another draft genome of Portunus trituberculatus and its Hox gene families provides insights of decapod evolution.</title>
        <authorList>
            <person name="Jeong J.-H."/>
            <person name="Song I."/>
            <person name="Kim S."/>
            <person name="Choi T."/>
            <person name="Kim D."/>
            <person name="Ryu S."/>
            <person name="Kim W."/>
        </authorList>
    </citation>
    <scope>NUCLEOTIDE SEQUENCE [LARGE SCALE GENOMIC DNA]</scope>
    <source>
        <tissue evidence="1">Muscle</tissue>
    </source>
</reference>
<dbReference type="EMBL" id="VSRR010007227">
    <property type="protein sequence ID" value="MPC46483.1"/>
    <property type="molecule type" value="Genomic_DNA"/>
</dbReference>
<proteinExistence type="predicted"/>
<keyword evidence="2" id="KW-1185">Reference proteome</keyword>
<dbReference type="Proteomes" id="UP000324222">
    <property type="component" value="Unassembled WGS sequence"/>
</dbReference>
<comment type="caution">
    <text evidence="1">The sequence shown here is derived from an EMBL/GenBank/DDBJ whole genome shotgun (WGS) entry which is preliminary data.</text>
</comment>
<protein>
    <submittedName>
        <fullName evidence="1">Uncharacterized protein</fullName>
    </submittedName>
</protein>